<gene>
    <name evidence="2" type="ORF">SAMN05421812_12815</name>
</gene>
<dbReference type="OrthoDB" id="3394247at2"/>
<feature type="region of interest" description="Disordered" evidence="1">
    <location>
        <begin position="66"/>
        <end position="89"/>
    </location>
</feature>
<reference evidence="2 3" key="1">
    <citation type="submission" date="2017-06" db="EMBL/GenBank/DDBJ databases">
        <authorList>
            <person name="Kim H.J."/>
            <person name="Triplett B.A."/>
        </authorList>
    </citation>
    <scope>NUCLEOTIDE SEQUENCE [LARGE SCALE GENOMIC DNA]</scope>
    <source>
        <strain evidence="2 3">CGMCC 4.5593</strain>
    </source>
</reference>
<dbReference type="AlphaFoldDB" id="A0A239PHS9"/>
<evidence type="ECO:0000313" key="3">
    <source>
        <dbReference type="Proteomes" id="UP000198362"/>
    </source>
</evidence>
<evidence type="ECO:0000256" key="1">
    <source>
        <dbReference type="SAM" id="MobiDB-lite"/>
    </source>
</evidence>
<dbReference type="EMBL" id="FZPH01000028">
    <property type="protein sequence ID" value="SNT65869.1"/>
    <property type="molecule type" value="Genomic_DNA"/>
</dbReference>
<dbReference type="Proteomes" id="UP000198362">
    <property type="component" value="Unassembled WGS sequence"/>
</dbReference>
<keyword evidence="3" id="KW-1185">Reference proteome</keyword>
<accession>A0A239PHS9</accession>
<feature type="region of interest" description="Disordered" evidence="1">
    <location>
        <begin position="292"/>
        <end position="311"/>
    </location>
</feature>
<name>A0A239PHS9_9ACTN</name>
<protein>
    <submittedName>
        <fullName evidence="2">Uncharacterized protein</fullName>
    </submittedName>
</protein>
<sequence>MRYQYTVTEFDAATAEIDRHTGDDTADWDLDGGHRLTAARIARTIANQWKPATPAATAWRVQVHAGGEDAEAWDPASRAGHGGPPPLTRAQLGAQQTAAARAVTEVLDRVGREVDTAGDLAALMAALPAHTPVSVAETIHIDPDLPPDVPTATATTVKSVNLLDPDGVDVIEDDGRVREYGRLVPGVQLGAVVVAEGRPVPATTVPWPAAERALDALARADAVSALAAYVRLLGEVADLITDTPAGPDGTPETVPSFVNDAGLRQQLTVEADRLRHGAGRLEALRQQIAAHEAAEAARDARDAEEDRRWDR</sequence>
<dbReference type="RefSeq" id="WP_089255538.1">
    <property type="nucleotide sequence ID" value="NZ_FZPH01000028.1"/>
</dbReference>
<proteinExistence type="predicted"/>
<evidence type="ECO:0000313" key="2">
    <source>
        <dbReference type="EMBL" id="SNT65869.1"/>
    </source>
</evidence>
<organism evidence="2 3">
    <name type="scientific">Asanoa hainanensis</name>
    <dbReference type="NCBI Taxonomy" id="560556"/>
    <lineage>
        <taxon>Bacteria</taxon>
        <taxon>Bacillati</taxon>
        <taxon>Actinomycetota</taxon>
        <taxon>Actinomycetes</taxon>
        <taxon>Micromonosporales</taxon>
        <taxon>Micromonosporaceae</taxon>
        <taxon>Asanoa</taxon>
    </lineage>
</organism>